<proteinExistence type="predicted"/>
<organism evidence="1 2">
    <name type="scientific">Panagrolaimus sp. JU765</name>
    <dbReference type="NCBI Taxonomy" id="591449"/>
    <lineage>
        <taxon>Eukaryota</taxon>
        <taxon>Metazoa</taxon>
        <taxon>Ecdysozoa</taxon>
        <taxon>Nematoda</taxon>
        <taxon>Chromadorea</taxon>
        <taxon>Rhabditida</taxon>
        <taxon>Tylenchina</taxon>
        <taxon>Panagrolaimomorpha</taxon>
        <taxon>Panagrolaimoidea</taxon>
        <taxon>Panagrolaimidae</taxon>
        <taxon>Panagrolaimus</taxon>
    </lineage>
</organism>
<dbReference type="WBParaSite" id="JU765_v2.g19469.t1">
    <property type="protein sequence ID" value="JU765_v2.g19469.t1"/>
    <property type="gene ID" value="JU765_v2.g19469"/>
</dbReference>
<evidence type="ECO:0000313" key="2">
    <source>
        <dbReference type="WBParaSite" id="JU765_v2.g19469.t1"/>
    </source>
</evidence>
<protein>
    <submittedName>
        <fullName evidence="2">CHK kinase-like domain-containing protein</fullName>
    </submittedName>
</protein>
<sequence length="451" mass="51091">MGCGSSSAIKTVISDPPPSVNKVQQLEVPSFDVNNPSRPQSRKESVEISGSQRPSITTNDFEMNEEGSVKLQYICDTDISLEWLYQRLIEKFKCYDEPEPQWIAERLNIIGDKDLDQTTVLRVTFGWENEKLPKSVVLKICVSQTNNGTDNKNLASRIECNVYEWLTKQKKLPVPRIFVIKKQATEAGNGVIIMEDLNERAQVGSLSKGMCVDGVRDLLRNLAQIHAYSLKYSDWTTMVTENSPFLYQQTADFASAAIKSWPKFDGNKFQKLSKFLSANYLSDIASDSVPDDKIPRVLVHGNPAAHSVFLSKEEKVAAIVDWTRKLTILNSDPGFSEAHPGCYAEDVTKTICWNLNGKERHDNVLRLLEYYHFHLVKFYGASLENITLEQVKKQYQKFFPFVTITFLLFMPEDFENADQNLLDRAQCLIDDTIILTAGIESSNDNLSSDNN</sequence>
<evidence type="ECO:0000313" key="1">
    <source>
        <dbReference type="Proteomes" id="UP000887576"/>
    </source>
</evidence>
<accession>A0AC34QUT9</accession>
<dbReference type="Proteomes" id="UP000887576">
    <property type="component" value="Unplaced"/>
</dbReference>
<name>A0AC34QUT9_9BILA</name>
<reference evidence="2" key="1">
    <citation type="submission" date="2022-11" db="UniProtKB">
        <authorList>
            <consortium name="WormBaseParasite"/>
        </authorList>
    </citation>
    <scope>IDENTIFICATION</scope>
</reference>